<evidence type="ECO:0000256" key="1">
    <source>
        <dbReference type="SAM" id="SignalP"/>
    </source>
</evidence>
<keyword evidence="1" id="KW-0732">Signal</keyword>
<gene>
    <name evidence="2" type="primary">Dana\GF26471</name>
    <name evidence="2" type="ORF">GF26471</name>
</gene>
<accession>A0A0N8NZ54</accession>
<feature type="chain" id="PRO_5006028966" evidence="1">
    <location>
        <begin position="26"/>
        <end position="76"/>
    </location>
</feature>
<dbReference type="GeneID" id="26513880"/>
<name>A0A0N8NZ54_DROAN</name>
<dbReference type="AlphaFoldDB" id="A0A0N8NZ54"/>
<keyword evidence="3" id="KW-1185">Reference proteome</keyword>
<evidence type="ECO:0000313" key="2">
    <source>
        <dbReference type="EMBL" id="KPU73372.1"/>
    </source>
</evidence>
<dbReference type="EMBL" id="CH902620">
    <property type="protein sequence ID" value="KPU73372.1"/>
    <property type="molecule type" value="Genomic_DNA"/>
</dbReference>
<protein>
    <submittedName>
        <fullName evidence="2">Uncharacterized protein, isoform B</fullName>
    </submittedName>
</protein>
<organism evidence="2 3">
    <name type="scientific">Drosophila ananassae</name>
    <name type="common">Fruit fly</name>
    <dbReference type="NCBI Taxonomy" id="7217"/>
    <lineage>
        <taxon>Eukaryota</taxon>
        <taxon>Metazoa</taxon>
        <taxon>Ecdysozoa</taxon>
        <taxon>Arthropoda</taxon>
        <taxon>Hexapoda</taxon>
        <taxon>Insecta</taxon>
        <taxon>Pterygota</taxon>
        <taxon>Neoptera</taxon>
        <taxon>Endopterygota</taxon>
        <taxon>Diptera</taxon>
        <taxon>Brachycera</taxon>
        <taxon>Muscomorpha</taxon>
        <taxon>Ephydroidea</taxon>
        <taxon>Drosophilidae</taxon>
        <taxon>Drosophila</taxon>
        <taxon>Sophophora</taxon>
    </lineage>
</organism>
<reference evidence="2 3" key="1">
    <citation type="journal article" date="2007" name="Nature">
        <title>Evolution of genes and genomes on the Drosophila phylogeny.</title>
        <authorList>
            <consortium name="Drosophila 12 Genomes Consortium"/>
            <person name="Clark A.G."/>
            <person name="Eisen M.B."/>
            <person name="Smith D.R."/>
            <person name="Bergman C.M."/>
            <person name="Oliver B."/>
            <person name="Markow T.A."/>
            <person name="Kaufman T.C."/>
            <person name="Kellis M."/>
            <person name="Gelbart W."/>
            <person name="Iyer V.N."/>
            <person name="Pollard D.A."/>
            <person name="Sackton T.B."/>
            <person name="Larracuente A.M."/>
            <person name="Singh N.D."/>
            <person name="Abad J.P."/>
            <person name="Abt D.N."/>
            <person name="Adryan B."/>
            <person name="Aguade M."/>
            <person name="Akashi H."/>
            <person name="Anderson W.W."/>
            <person name="Aquadro C.F."/>
            <person name="Ardell D.H."/>
            <person name="Arguello R."/>
            <person name="Artieri C.G."/>
            <person name="Barbash D.A."/>
            <person name="Barker D."/>
            <person name="Barsanti P."/>
            <person name="Batterham P."/>
            <person name="Batzoglou S."/>
            <person name="Begun D."/>
            <person name="Bhutkar A."/>
            <person name="Blanco E."/>
            <person name="Bosak S.A."/>
            <person name="Bradley R.K."/>
            <person name="Brand A.D."/>
            <person name="Brent M.R."/>
            <person name="Brooks A.N."/>
            <person name="Brown R.H."/>
            <person name="Butlin R.K."/>
            <person name="Caggese C."/>
            <person name="Calvi B.R."/>
            <person name="Bernardo de Carvalho A."/>
            <person name="Caspi A."/>
            <person name="Castrezana S."/>
            <person name="Celniker S.E."/>
            <person name="Chang J.L."/>
            <person name="Chapple C."/>
            <person name="Chatterji S."/>
            <person name="Chinwalla A."/>
            <person name="Civetta A."/>
            <person name="Clifton S.W."/>
            <person name="Comeron J.M."/>
            <person name="Costello J.C."/>
            <person name="Coyne J.A."/>
            <person name="Daub J."/>
            <person name="David R.G."/>
            <person name="Delcher A.L."/>
            <person name="Delehaunty K."/>
            <person name="Do C.B."/>
            <person name="Ebling H."/>
            <person name="Edwards K."/>
            <person name="Eickbush T."/>
            <person name="Evans J.D."/>
            <person name="Filipski A."/>
            <person name="Findeiss S."/>
            <person name="Freyhult E."/>
            <person name="Fulton L."/>
            <person name="Fulton R."/>
            <person name="Garcia A.C."/>
            <person name="Gardiner A."/>
            <person name="Garfield D.A."/>
            <person name="Garvin B.E."/>
            <person name="Gibson G."/>
            <person name="Gilbert D."/>
            <person name="Gnerre S."/>
            <person name="Godfrey J."/>
            <person name="Good R."/>
            <person name="Gotea V."/>
            <person name="Gravely B."/>
            <person name="Greenberg A.J."/>
            <person name="Griffiths-Jones S."/>
            <person name="Gross S."/>
            <person name="Guigo R."/>
            <person name="Gustafson E.A."/>
            <person name="Haerty W."/>
            <person name="Hahn M.W."/>
            <person name="Halligan D.L."/>
            <person name="Halpern A.L."/>
            <person name="Halter G.M."/>
            <person name="Han M.V."/>
            <person name="Heger A."/>
            <person name="Hillier L."/>
            <person name="Hinrichs A.S."/>
            <person name="Holmes I."/>
            <person name="Hoskins R.A."/>
            <person name="Hubisz M.J."/>
            <person name="Hultmark D."/>
            <person name="Huntley M.A."/>
            <person name="Jaffe D.B."/>
            <person name="Jagadeeshan S."/>
            <person name="Jeck W.R."/>
            <person name="Johnson J."/>
            <person name="Jones C.D."/>
            <person name="Jordan W.C."/>
            <person name="Karpen G.H."/>
            <person name="Kataoka E."/>
            <person name="Keightley P.D."/>
            <person name="Kheradpour P."/>
            <person name="Kirkness E.F."/>
            <person name="Koerich L.B."/>
            <person name="Kristiansen K."/>
            <person name="Kudrna D."/>
            <person name="Kulathinal R.J."/>
            <person name="Kumar S."/>
            <person name="Kwok R."/>
            <person name="Lander E."/>
            <person name="Langley C.H."/>
            <person name="Lapoint R."/>
            <person name="Lazzaro B.P."/>
            <person name="Lee S.J."/>
            <person name="Levesque L."/>
            <person name="Li R."/>
            <person name="Lin C.F."/>
            <person name="Lin M.F."/>
            <person name="Lindblad-Toh K."/>
            <person name="Llopart A."/>
            <person name="Long M."/>
            <person name="Low L."/>
            <person name="Lozovsky E."/>
            <person name="Lu J."/>
            <person name="Luo M."/>
            <person name="Machado C.A."/>
            <person name="Makalowski W."/>
            <person name="Marzo M."/>
            <person name="Matsuda M."/>
            <person name="Matzkin L."/>
            <person name="McAllister B."/>
            <person name="McBride C.S."/>
            <person name="McKernan B."/>
            <person name="McKernan K."/>
            <person name="Mendez-Lago M."/>
            <person name="Minx P."/>
            <person name="Mollenhauer M.U."/>
            <person name="Montooth K."/>
            <person name="Mount S.M."/>
            <person name="Mu X."/>
            <person name="Myers E."/>
            <person name="Negre B."/>
            <person name="Newfeld S."/>
            <person name="Nielsen R."/>
            <person name="Noor M.A."/>
            <person name="O'Grady P."/>
            <person name="Pachter L."/>
            <person name="Papaceit M."/>
            <person name="Parisi M.J."/>
            <person name="Parisi M."/>
            <person name="Parts L."/>
            <person name="Pedersen J.S."/>
            <person name="Pesole G."/>
            <person name="Phillippy A.M."/>
            <person name="Ponting C.P."/>
            <person name="Pop M."/>
            <person name="Porcelli D."/>
            <person name="Powell J.R."/>
            <person name="Prohaska S."/>
            <person name="Pruitt K."/>
            <person name="Puig M."/>
            <person name="Quesneville H."/>
            <person name="Ram K.R."/>
            <person name="Rand D."/>
            <person name="Rasmussen M.D."/>
            <person name="Reed L.K."/>
            <person name="Reenan R."/>
            <person name="Reily A."/>
            <person name="Remington K.A."/>
            <person name="Rieger T.T."/>
            <person name="Ritchie M.G."/>
            <person name="Robin C."/>
            <person name="Rogers Y.H."/>
            <person name="Rohde C."/>
            <person name="Rozas J."/>
            <person name="Rubenfield M.J."/>
            <person name="Ruiz A."/>
            <person name="Russo S."/>
            <person name="Salzberg S.L."/>
            <person name="Sanchez-Gracia A."/>
            <person name="Saranga D.J."/>
            <person name="Sato H."/>
            <person name="Schaeffer S.W."/>
            <person name="Schatz M.C."/>
            <person name="Schlenke T."/>
            <person name="Schwartz R."/>
            <person name="Segarra C."/>
            <person name="Singh R.S."/>
            <person name="Sirot L."/>
            <person name="Sirota M."/>
            <person name="Sisneros N.B."/>
            <person name="Smith C.D."/>
            <person name="Smith T.F."/>
            <person name="Spieth J."/>
            <person name="Stage D.E."/>
            <person name="Stark A."/>
            <person name="Stephan W."/>
            <person name="Strausberg R.L."/>
            <person name="Strempel S."/>
            <person name="Sturgill D."/>
            <person name="Sutton G."/>
            <person name="Sutton G.G."/>
            <person name="Tao W."/>
            <person name="Teichmann S."/>
            <person name="Tobari Y.N."/>
            <person name="Tomimura Y."/>
            <person name="Tsolas J.M."/>
            <person name="Valente V.L."/>
            <person name="Venter E."/>
            <person name="Venter J.C."/>
            <person name="Vicario S."/>
            <person name="Vieira F.G."/>
            <person name="Vilella A.J."/>
            <person name="Villasante A."/>
            <person name="Walenz B."/>
            <person name="Wang J."/>
            <person name="Wasserman M."/>
            <person name="Watts T."/>
            <person name="Wilson D."/>
            <person name="Wilson R.K."/>
            <person name="Wing R.A."/>
            <person name="Wolfner M.F."/>
            <person name="Wong A."/>
            <person name="Wong G.K."/>
            <person name="Wu C.I."/>
            <person name="Wu G."/>
            <person name="Yamamoto D."/>
            <person name="Yang H.P."/>
            <person name="Yang S.P."/>
            <person name="Yorke J.A."/>
            <person name="Yoshida K."/>
            <person name="Zdobnov E."/>
            <person name="Zhang P."/>
            <person name="Zhang Y."/>
            <person name="Zimin A.V."/>
            <person name="Baldwin J."/>
            <person name="Abdouelleil A."/>
            <person name="Abdulkadir J."/>
            <person name="Abebe A."/>
            <person name="Abera B."/>
            <person name="Abreu J."/>
            <person name="Acer S.C."/>
            <person name="Aftuck L."/>
            <person name="Alexander A."/>
            <person name="An P."/>
            <person name="Anderson E."/>
            <person name="Anderson S."/>
            <person name="Arachi H."/>
            <person name="Azer M."/>
            <person name="Bachantsang P."/>
            <person name="Barry A."/>
            <person name="Bayul T."/>
            <person name="Berlin A."/>
            <person name="Bessette D."/>
            <person name="Bloom T."/>
            <person name="Blye J."/>
            <person name="Boguslavskiy L."/>
            <person name="Bonnet C."/>
            <person name="Boukhgalter B."/>
            <person name="Bourzgui I."/>
            <person name="Brown A."/>
            <person name="Cahill P."/>
            <person name="Channer S."/>
            <person name="Cheshatsang Y."/>
            <person name="Chuda L."/>
            <person name="Citroen M."/>
            <person name="Collymore A."/>
            <person name="Cooke P."/>
            <person name="Costello M."/>
            <person name="D'Aco K."/>
            <person name="Daza R."/>
            <person name="De Haan G."/>
            <person name="DeGray S."/>
            <person name="DeMaso C."/>
            <person name="Dhargay N."/>
            <person name="Dooley K."/>
            <person name="Dooley E."/>
            <person name="Doricent M."/>
            <person name="Dorje P."/>
            <person name="Dorjee K."/>
            <person name="Dupes A."/>
            <person name="Elong R."/>
            <person name="Falk J."/>
            <person name="Farina A."/>
            <person name="Faro S."/>
            <person name="Ferguson D."/>
            <person name="Fisher S."/>
            <person name="Foley C.D."/>
            <person name="Franke A."/>
            <person name="Friedrich D."/>
            <person name="Gadbois L."/>
            <person name="Gearin G."/>
            <person name="Gearin C.R."/>
            <person name="Giannoukos G."/>
            <person name="Goode T."/>
            <person name="Graham J."/>
            <person name="Grandbois E."/>
            <person name="Grewal S."/>
            <person name="Gyaltsen K."/>
            <person name="Hafez N."/>
            <person name="Hagos B."/>
            <person name="Hall J."/>
            <person name="Henson C."/>
            <person name="Hollinger A."/>
            <person name="Honan T."/>
            <person name="Huard M.D."/>
            <person name="Hughes L."/>
            <person name="Hurhula B."/>
            <person name="Husby M.E."/>
            <person name="Kamat A."/>
            <person name="Kanga B."/>
            <person name="Kashin S."/>
            <person name="Khazanovich D."/>
            <person name="Kisner P."/>
            <person name="Lance K."/>
            <person name="Lara M."/>
            <person name="Lee W."/>
            <person name="Lennon N."/>
            <person name="Letendre F."/>
            <person name="LeVine R."/>
            <person name="Lipovsky A."/>
            <person name="Liu X."/>
            <person name="Liu J."/>
            <person name="Liu S."/>
            <person name="Lokyitsang T."/>
            <person name="Lokyitsang Y."/>
            <person name="Lubonja R."/>
            <person name="Lui A."/>
            <person name="MacDonald P."/>
            <person name="Magnisalis V."/>
            <person name="Maru K."/>
            <person name="Matthews C."/>
            <person name="McCusker W."/>
            <person name="McDonough S."/>
            <person name="Mehta T."/>
            <person name="Meldrim J."/>
            <person name="Meneus L."/>
            <person name="Mihai O."/>
            <person name="Mihalev A."/>
            <person name="Mihova T."/>
            <person name="Mittelman R."/>
            <person name="Mlenga V."/>
            <person name="Montmayeur A."/>
            <person name="Mulrain L."/>
            <person name="Navidi A."/>
            <person name="Naylor J."/>
            <person name="Negash T."/>
            <person name="Nguyen T."/>
            <person name="Nguyen N."/>
            <person name="Nicol R."/>
            <person name="Norbu C."/>
            <person name="Norbu N."/>
            <person name="Novod N."/>
            <person name="O'Neill B."/>
            <person name="Osman S."/>
            <person name="Markiewicz E."/>
            <person name="Oyono O.L."/>
            <person name="Patti C."/>
            <person name="Phunkhang P."/>
            <person name="Pierre F."/>
            <person name="Priest M."/>
            <person name="Raghuraman S."/>
            <person name="Rege F."/>
            <person name="Reyes R."/>
            <person name="Rise C."/>
            <person name="Rogov P."/>
            <person name="Ross K."/>
            <person name="Ryan E."/>
            <person name="Settipalli S."/>
            <person name="Shea T."/>
            <person name="Sherpa N."/>
            <person name="Shi L."/>
            <person name="Shih D."/>
            <person name="Sparrow T."/>
            <person name="Spaulding J."/>
            <person name="Stalker J."/>
            <person name="Stange-Thomann N."/>
            <person name="Stavropoulos S."/>
            <person name="Stone C."/>
            <person name="Strader C."/>
            <person name="Tesfaye S."/>
            <person name="Thomson T."/>
            <person name="Thoulutsang Y."/>
            <person name="Thoulutsang D."/>
            <person name="Topham K."/>
            <person name="Topping I."/>
            <person name="Tsamla T."/>
            <person name="Vassiliev H."/>
            <person name="Vo A."/>
            <person name="Wangchuk T."/>
            <person name="Wangdi T."/>
            <person name="Weiand M."/>
            <person name="Wilkinson J."/>
            <person name="Wilson A."/>
            <person name="Yadav S."/>
            <person name="Young G."/>
            <person name="Yu Q."/>
            <person name="Zembek L."/>
            <person name="Zhong D."/>
            <person name="Zimmer A."/>
            <person name="Zwirko Z."/>
            <person name="Jaffe D.B."/>
            <person name="Alvarez P."/>
            <person name="Brockman W."/>
            <person name="Butler J."/>
            <person name="Chin C."/>
            <person name="Gnerre S."/>
            <person name="Grabherr M."/>
            <person name="Kleber M."/>
            <person name="Mauceli E."/>
            <person name="MacCallum I."/>
        </authorList>
    </citation>
    <scope>NUCLEOTIDE SEQUENCE [LARGE SCALE GENOMIC DNA]</scope>
    <source>
        <strain evidence="3">Tucson 14024-0371.13</strain>
    </source>
</reference>
<evidence type="ECO:0000313" key="3">
    <source>
        <dbReference type="Proteomes" id="UP000007801"/>
    </source>
</evidence>
<sequence>MPETASVHRCAHAVHVVIVFPGVACVSVHQVEHHRPPPSDGATGSCPTLGDNFKLVNPLWRTWIRMHEELSAGPGA</sequence>
<dbReference type="Proteomes" id="UP000007801">
    <property type="component" value="Unassembled WGS sequence"/>
</dbReference>
<proteinExistence type="predicted"/>
<feature type="signal peptide" evidence="1">
    <location>
        <begin position="1"/>
        <end position="25"/>
    </location>
</feature>